<dbReference type="KEGG" id="csil:CBE74_10570"/>
<gene>
    <name evidence="1" type="ORF">CBE74_10570</name>
</gene>
<dbReference type="EMBL" id="CP021417">
    <property type="protein sequence ID" value="ARU46817.1"/>
    <property type="molecule type" value="Genomic_DNA"/>
</dbReference>
<dbReference type="OrthoDB" id="5189801at2"/>
<dbReference type="GeneID" id="75008659"/>
<dbReference type="RefSeq" id="WP_087454598.1">
    <property type="nucleotide sequence ID" value="NZ_CP021417.2"/>
</dbReference>
<accession>A0A7Y4LJP3</accession>
<sequence length="284" mass="30891">MTDHTLPRIIIACCGTPPPSISADRIEQLSAIPTRKELRFLDQEAAAILPEDPTPSLAEIAAMPDVPHLGSPQYAPQQVDRPLRVVVMGSDAALSAVITRLMRADTLWVEVAFVPTEQDSRVAHLWQLPSDPLAFALSGAVRPKPLLRDDAGIVVAGIATVTAWDAGEITGEIIVDDHVLIHHQGKRKAPRRGVFGAQLTSTLDAPGAQGNVIVTPLREPEVSSFVAKLGKREFGLIDEDTWLGRALQGGGIDFRVEVDGVSRKRPVDRVTFYRHLRDLQSVRP</sequence>
<reference evidence="1 2" key="2">
    <citation type="journal article" date="2020" name="Antonie Van Leeuwenhoek">
        <title>Phylogenomic characterisation of a novel corynebacterial species pathogenic to animals.</title>
        <authorList>
            <person name="Moller J."/>
            <person name="Musella L."/>
            <person name="Melnikov V."/>
            <person name="Geissdorfer W."/>
            <person name="Burkovski A."/>
            <person name="Sangal V."/>
        </authorList>
    </citation>
    <scope>NUCLEOTIDE SEQUENCE [LARGE SCALE GENOMIC DNA]</scope>
    <source>
        <strain evidence="1 2">PO100/5</strain>
    </source>
</reference>
<proteinExistence type="predicted"/>
<keyword evidence="2" id="KW-1185">Reference proteome</keyword>
<organism evidence="1 2">
    <name type="scientific">Corynebacterium silvaticum</name>
    <dbReference type="NCBI Taxonomy" id="2320431"/>
    <lineage>
        <taxon>Bacteria</taxon>
        <taxon>Bacillati</taxon>
        <taxon>Actinomycetota</taxon>
        <taxon>Actinomycetes</taxon>
        <taxon>Mycobacteriales</taxon>
        <taxon>Corynebacteriaceae</taxon>
        <taxon>Corynebacterium</taxon>
    </lineage>
</organism>
<reference evidence="1 2" key="1">
    <citation type="journal article" date="2014" name="BMC Vet. Res.">
        <title>First report of Corynebacterium pseudotuberculosis from caseous lymphadenitis lesions in Black Alentejano pig (Sus scrofa domesticus).</title>
        <authorList>
            <person name="Oliveira M."/>
            <person name="Barroco C."/>
            <person name="Mottola C."/>
            <person name="Santos R."/>
            <person name="Lemsaddek A."/>
            <person name="Tavares L."/>
            <person name="Semedo-Lemsaddek T."/>
        </authorList>
    </citation>
    <scope>NUCLEOTIDE SEQUENCE [LARGE SCALE GENOMIC DNA]</scope>
    <source>
        <strain evidence="1 2">PO100/5</strain>
    </source>
</reference>
<evidence type="ECO:0000313" key="1">
    <source>
        <dbReference type="EMBL" id="ARU46817.1"/>
    </source>
</evidence>
<dbReference type="AlphaFoldDB" id="A0A7Y4LJP3"/>
<evidence type="ECO:0000313" key="2">
    <source>
        <dbReference type="Proteomes" id="UP000195652"/>
    </source>
</evidence>
<reference evidence="1 2" key="4">
    <citation type="journal article" date="2020" name="PLoS ONE">
        <title>Taxonomic classification of strain PO100/5 shows a broader geographic distribution and genetic markers of the recently described Corynebacterium silvaticum.</title>
        <authorList>
            <person name="Viana M.V.C."/>
            <person name="Profeta R."/>
            <person name="da Silva A.L."/>
            <person name="Hurtado R."/>
            <person name="Cerqueira J.C."/>
            <person name="Ribeiro B.F.S."/>
            <person name="Almeida M.O."/>
            <person name="Morais-Rodrigues F."/>
            <person name="Soares S.C."/>
            <person name="Oliveira M."/>
            <person name="Tavares L."/>
            <person name="Figueiredo H."/>
            <person name="Wattam A.R."/>
            <person name="Barh D."/>
            <person name="Ghosh P."/>
            <person name="Silva A."/>
            <person name="Azevedo V."/>
        </authorList>
    </citation>
    <scope>NUCLEOTIDE SEQUENCE [LARGE SCALE GENOMIC DNA]</scope>
    <source>
        <strain evidence="1 2">PO100/5</strain>
    </source>
</reference>
<protein>
    <submittedName>
        <fullName evidence="1">Uncharacterized protein</fullName>
    </submittedName>
</protein>
<dbReference type="Proteomes" id="UP000195652">
    <property type="component" value="Chromosome"/>
</dbReference>
<name>A0A7Y4LJP3_9CORY</name>
<reference evidence="1 2" key="3">
    <citation type="journal article" date="2020" name="Int. J. Syst. Evol. Microbiol.">
        <title>Corynebacterium silvaticum sp. nov., a unique group of NTTB corynebacteria in wild boar and roe deer.</title>
        <authorList>
            <person name="Dangel A."/>
            <person name="Berger A."/>
            <person name="Rau J."/>
            <person name="Eisenberg T."/>
            <person name="Kampfer P."/>
            <person name="Margos G."/>
            <person name="Contzen M."/>
            <person name="Busse H.J."/>
            <person name="Konrad R."/>
            <person name="Peters M."/>
            <person name="Sting R."/>
            <person name="Sing A."/>
        </authorList>
    </citation>
    <scope>NUCLEOTIDE SEQUENCE [LARGE SCALE GENOMIC DNA]</scope>
    <source>
        <strain evidence="1 2">PO100/5</strain>
    </source>
</reference>